<reference evidence="1" key="1">
    <citation type="submission" date="2012-12" db="EMBL/GenBank/DDBJ databases">
        <title>Identification and characterization of a phenylalanine ammonia-lyase gene family in Isatis indigotica Fort.</title>
        <authorList>
            <person name="Liu Q."/>
            <person name="Chen J."/>
            <person name="Zhou X."/>
            <person name="Di P."/>
            <person name="Xiao Y."/>
            <person name="Xuan H."/>
            <person name="Zhang L."/>
            <person name="Chen W."/>
        </authorList>
    </citation>
    <scope>NUCLEOTIDE SEQUENCE</scope>
    <source>
        <tissue evidence="1">Salivary gland</tissue>
    </source>
</reference>
<dbReference type="AlphaFoldDB" id="A0A0K8R2P2"/>
<sequence>MHECFKTNVLFYRSKRNSLQCKIRCGERRGFSRMWYTVSALDGMSCGEGRVSNQCDQCLRPTTKRYELEFCYVPLTGNSFRHQRVIQGSLVSAKNKEGEFYIKEKKNNYKRR</sequence>
<protein>
    <submittedName>
        <fullName evidence="1">Putative secreted protein</fullName>
    </submittedName>
</protein>
<organism evidence="1">
    <name type="scientific">Ixodes ricinus</name>
    <name type="common">Common tick</name>
    <name type="synonym">Acarus ricinus</name>
    <dbReference type="NCBI Taxonomy" id="34613"/>
    <lineage>
        <taxon>Eukaryota</taxon>
        <taxon>Metazoa</taxon>
        <taxon>Ecdysozoa</taxon>
        <taxon>Arthropoda</taxon>
        <taxon>Chelicerata</taxon>
        <taxon>Arachnida</taxon>
        <taxon>Acari</taxon>
        <taxon>Parasitiformes</taxon>
        <taxon>Ixodida</taxon>
        <taxon>Ixodoidea</taxon>
        <taxon>Ixodidae</taxon>
        <taxon>Ixodinae</taxon>
        <taxon>Ixodes</taxon>
    </lineage>
</organism>
<accession>A0A0K8R2P2</accession>
<evidence type="ECO:0000313" key="1">
    <source>
        <dbReference type="EMBL" id="JAA65307.1"/>
    </source>
</evidence>
<proteinExistence type="evidence at transcript level"/>
<dbReference type="EMBL" id="GADI01008501">
    <property type="protein sequence ID" value="JAA65307.1"/>
    <property type="molecule type" value="mRNA"/>
</dbReference>
<name>A0A0K8R2P2_IXORI</name>